<dbReference type="GO" id="GO:0007030">
    <property type="term" value="P:Golgi organization"/>
    <property type="evidence" value="ECO:0007669"/>
    <property type="project" value="InterPro"/>
</dbReference>
<name>A0A3Q8IB66_LEIDO</name>
<dbReference type="Proteomes" id="UP000601710">
    <property type="component" value="Chromosome 21"/>
</dbReference>
<dbReference type="KEGG" id="ldo:LDBPK_211370"/>
<evidence type="ECO:0000313" key="13">
    <source>
        <dbReference type="Proteomes" id="UP000008980"/>
    </source>
</evidence>
<proteinExistence type="predicted"/>
<evidence type="ECO:0000313" key="11">
    <source>
        <dbReference type="EMBL" id="CAC5429872.1"/>
    </source>
</evidence>
<evidence type="ECO:0000256" key="4">
    <source>
        <dbReference type="ARBA" id="ARBA00023034"/>
    </source>
</evidence>
<reference evidence="10 14" key="4">
    <citation type="journal article" date="2018" name="Sci. Rep.">
        <title>A complete Leishmania donovani reference genome identifies novel genetic variations associated with virulence.</title>
        <authorList>
            <person name="Lypaczewski P."/>
            <person name="Hoshizaki J."/>
            <person name="Zhang W.-W."/>
            <person name="McCall L.-I."/>
            <person name="Torcivia-Rodriguez J."/>
            <person name="Simonyan V."/>
            <person name="Kaur A."/>
            <person name="Dewar K."/>
            <person name="Matlashewski G."/>
        </authorList>
    </citation>
    <scope>NUCLEOTIDE SEQUENCE [LARGE SCALE GENOMIC DNA]</scope>
    <source>
        <strain evidence="10 14">LdCL</strain>
    </source>
</reference>
<evidence type="ECO:0000256" key="8">
    <source>
        <dbReference type="SAM" id="MobiDB-lite"/>
    </source>
</evidence>
<accession>E9BFC3</accession>
<comment type="subcellular location">
    <subcellularLocation>
        <location evidence="1">Golgi apparatus membrane</location>
        <topology evidence="1">Single-pass membrane protein</topology>
    </subcellularLocation>
</comment>
<gene>
    <name evidence="12" type="ORF">LDBPK_211370</name>
    <name evidence="10" type="ORF">LdCL_210019200</name>
    <name evidence="11" type="ORF">LDHU3_21.1620</name>
</gene>
<feature type="compositionally biased region" description="Low complexity" evidence="8">
    <location>
        <begin position="34"/>
        <end position="45"/>
    </location>
</feature>
<dbReference type="EMBL" id="FR799608">
    <property type="protein sequence ID" value="CBZ33949.1"/>
    <property type="molecule type" value="Genomic_DNA"/>
</dbReference>
<evidence type="ECO:0000256" key="1">
    <source>
        <dbReference type="ARBA" id="ARBA00004194"/>
    </source>
</evidence>
<dbReference type="OrthoDB" id="265323at2759"/>
<feature type="region of interest" description="Disordered" evidence="8">
    <location>
        <begin position="20"/>
        <end position="102"/>
    </location>
</feature>
<dbReference type="Proteomes" id="UP000008980">
    <property type="component" value="Chromosome 21"/>
</dbReference>
<dbReference type="RefSeq" id="XP_003860654.1">
    <property type="nucleotide sequence ID" value="XM_003860606.1"/>
</dbReference>
<dbReference type="AlphaFoldDB" id="A0A3Q8IB66"/>
<feature type="compositionally biased region" description="Polar residues" evidence="8">
    <location>
        <begin position="88"/>
        <end position="100"/>
    </location>
</feature>
<evidence type="ECO:0000256" key="9">
    <source>
        <dbReference type="SAM" id="Phobius"/>
    </source>
</evidence>
<dbReference type="VEuPathDB" id="TriTrypDB:LDHU3_21.1620"/>
<accession>A0A3Q8IB66</accession>
<feature type="region of interest" description="Disordered" evidence="8">
    <location>
        <begin position="277"/>
        <end position="303"/>
    </location>
</feature>
<evidence type="ECO:0000256" key="5">
    <source>
        <dbReference type="ARBA" id="ARBA00023054"/>
    </source>
</evidence>
<protein>
    <submittedName>
        <fullName evidence="11">Hypothetical_protein_conserved</fullName>
    </submittedName>
</protein>
<feature type="transmembrane region" description="Helical" evidence="9">
    <location>
        <begin position="586"/>
        <end position="613"/>
    </location>
</feature>
<keyword evidence="4" id="KW-0333">Golgi apparatus</keyword>
<dbReference type="VEuPathDB" id="TriTrypDB:LdCL_210019200"/>
<evidence type="ECO:0000256" key="6">
    <source>
        <dbReference type="ARBA" id="ARBA00023136"/>
    </source>
</evidence>
<feature type="coiled-coil region" evidence="7">
    <location>
        <begin position="196"/>
        <end position="230"/>
    </location>
</feature>
<feature type="region of interest" description="Disordered" evidence="8">
    <location>
        <begin position="129"/>
        <end position="150"/>
    </location>
</feature>
<evidence type="ECO:0000256" key="2">
    <source>
        <dbReference type="ARBA" id="ARBA00022692"/>
    </source>
</evidence>
<keyword evidence="5 7" id="KW-0175">Coiled coil</keyword>
<dbReference type="Proteomes" id="UP000274082">
    <property type="component" value="Chromosome 21"/>
</dbReference>
<dbReference type="GeneID" id="13386448"/>
<keyword evidence="3 9" id="KW-1133">Transmembrane helix</keyword>
<evidence type="ECO:0000256" key="3">
    <source>
        <dbReference type="ARBA" id="ARBA00022989"/>
    </source>
</evidence>
<reference evidence="12 13" key="1">
    <citation type="journal article" date="2011" name="Genome Res.">
        <title>Whole genome sequencing of multiple Leishmania donovani clinical isolates provides insights into population structure and mechanisms of drug resistance.</title>
        <authorList>
            <person name="Downing T."/>
            <person name="Imamura H."/>
            <person name="Decuypere S."/>
            <person name="Clark T.G."/>
            <person name="Coombs G.H."/>
            <person name="Cotton J.A."/>
            <person name="Hilley J.D."/>
            <person name="de Doncker S."/>
            <person name="Maes I."/>
            <person name="Mottram J.C."/>
            <person name="Quail M.A."/>
            <person name="Rijal S."/>
            <person name="Sanders M."/>
            <person name="Schonian G."/>
            <person name="Stark O."/>
            <person name="Sundar S."/>
            <person name="Vanaerschot M."/>
            <person name="Hertz-Fowler C."/>
            <person name="Dujardin J.C."/>
            <person name="Berriman M."/>
        </authorList>
    </citation>
    <scope>NUCLEOTIDE SEQUENCE [LARGE SCALE GENOMIC DNA]</scope>
    <source>
        <strain evidence="12 13">BPK282A1</strain>
    </source>
</reference>
<reference evidence="11" key="5">
    <citation type="submission" date="2020-06" db="EMBL/GenBank/DDBJ databases">
        <authorList>
            <person name="Camacho E."/>
            <person name="Gonzalez-de la Fuente S."/>
            <person name="Rastrojo A."/>
            <person name="Peiro-Pastor R."/>
            <person name="Solana JC."/>
            <person name="Tabera L."/>
            <person name="Gamarro F."/>
            <person name="Carrasco-Ramiro F."/>
            <person name="Requena JM."/>
            <person name="Aguado B."/>
        </authorList>
    </citation>
    <scope>NUCLEOTIDE SEQUENCE</scope>
</reference>
<evidence type="ECO:0000313" key="14">
    <source>
        <dbReference type="Proteomes" id="UP000274082"/>
    </source>
</evidence>
<dbReference type="GO" id="GO:0000139">
    <property type="term" value="C:Golgi membrane"/>
    <property type="evidence" value="ECO:0007669"/>
    <property type="project" value="UniProtKB-SubCell"/>
</dbReference>
<reference evidence="13" key="3">
    <citation type="submission" date="2011-02" db="EMBL/GenBank/DDBJ databases">
        <title>Whole genome sequencing of Leishmania donovani clinical lines reveals dynamic variation related to drug resistance.</title>
        <authorList>
            <person name="Downing T."/>
            <person name="Imamura H."/>
            <person name="Sanders M."/>
            <person name="Decuypere S."/>
            <person name="Hertz-Fowler C."/>
            <person name="Clark T.G."/>
            <person name="Rijal S."/>
            <person name="Sundar S."/>
            <person name="Quail M.A."/>
            <person name="De Doncker S."/>
            <person name="Maes I."/>
            <person name="Vanaerschot M."/>
            <person name="Stark O."/>
            <person name="Schonian G."/>
            <person name="Dujardin J.C."/>
            <person name="Berriman M."/>
        </authorList>
    </citation>
    <scope>NUCLEOTIDE SEQUENCE [LARGE SCALE GENOMIC DNA]</scope>
    <source>
        <strain evidence="13">BPK282A1</strain>
    </source>
</reference>
<dbReference type="EMBL" id="CP029520">
    <property type="protein sequence ID" value="AYU78599.1"/>
    <property type="molecule type" value="Genomic_DNA"/>
</dbReference>
<dbReference type="EMBL" id="LR812641">
    <property type="protein sequence ID" value="CAC5429872.1"/>
    <property type="molecule type" value="Genomic_DNA"/>
</dbReference>
<sequence>MFTRVGAFLEAIDKKTEELANAADEEDLARAAEQHQQQQRQHSSSGVSRTTSLQQHPQPPLHPARGHDSGACHESRLGGLPRGRGNAAGSSSDDFQTAATPPSAMISSAHLASDEAYAAGHVPLSLPTKLPSFRPSSQDPAMDGGKGGAAAGWKQHLTASAAANPFAGNSLVSSQGDAAIVSSAALGGGETPIHNASIAEAAVERLEARCKALEADKTRWQQEAATHRAQCRAARDALWKAEQDTRASRAAQRAAEQALAVYKETSQRLLDEAQHELKQARDAAAGRSSATEPQQQTDASHDARELHQRLELLQADHASLNTEVERYRQEAAKATAELQHMQEKHRQAQMRVDMLQLEVGATRESLEGEVAAHADTRSALRRLQTQKDELVRRGSSPSSSAAVAQGTGDACPAVDVGPLQRELNELKQRHQLLTLQASNLQAALDAAAREATDMKARYNELAKHVNDAEVEMAAGFRASAMYGDGNGRSSVFPAPPTASSMRGHRGSSADGNGLGGHSAAAGAPWAHYAGTAATTPESSGDARRRNPAMVRLARQYGIAGRAVVAVVSSIDSFAMQVGRVLTQARWVWRVALMCYIGLLQVWVVLMIIGTLALEESAHVREPAKVSEPL</sequence>
<keyword evidence="14" id="KW-1185">Reference proteome</keyword>
<reference evidence="12" key="2">
    <citation type="submission" date="2011-01" db="EMBL/GenBank/DDBJ databases">
        <authorList>
            <person name="Zhao B.P."/>
            <person name="Ren Z.A."/>
            <person name="Li C.D."/>
        </authorList>
    </citation>
    <scope>NUCLEOTIDE SEQUENCE</scope>
    <source>
        <strain evidence="12">BPK282A1</strain>
    </source>
</reference>
<keyword evidence="2 9" id="KW-0812">Transmembrane</keyword>
<dbReference type="GO" id="GO:0031985">
    <property type="term" value="C:Golgi cisterna"/>
    <property type="evidence" value="ECO:0007669"/>
    <property type="project" value="TreeGrafter"/>
</dbReference>
<feature type="compositionally biased region" description="Polar residues" evidence="8">
    <location>
        <begin position="288"/>
        <end position="298"/>
    </location>
</feature>
<evidence type="ECO:0000313" key="12">
    <source>
        <dbReference type="EMBL" id="CBZ33949.1"/>
    </source>
</evidence>
<feature type="compositionally biased region" description="Basic and acidic residues" evidence="8">
    <location>
        <begin position="65"/>
        <end position="76"/>
    </location>
</feature>
<evidence type="ECO:0000256" key="7">
    <source>
        <dbReference type="SAM" id="Coils"/>
    </source>
</evidence>
<keyword evidence="6 9" id="KW-0472">Membrane</keyword>
<dbReference type="OMA" id="ATHRAQC"/>
<dbReference type="GO" id="GO:0000301">
    <property type="term" value="P:retrograde transport, vesicle recycling within Golgi"/>
    <property type="evidence" value="ECO:0007669"/>
    <property type="project" value="TreeGrafter"/>
</dbReference>
<feature type="coiled-coil region" evidence="7">
    <location>
        <begin position="423"/>
        <end position="471"/>
    </location>
</feature>
<dbReference type="InterPro" id="IPR019177">
    <property type="entry name" value="Golgin_subfamily_A_member_5"/>
</dbReference>
<dbReference type="VEuPathDB" id="TriTrypDB:LdBPK_211370.1"/>
<evidence type="ECO:0000313" key="10">
    <source>
        <dbReference type="EMBL" id="AYU78599.1"/>
    </source>
</evidence>
<dbReference type="PANTHER" id="PTHR13815">
    <property type="entry name" value="GOLGIN-84"/>
    <property type="match status" value="1"/>
</dbReference>
<dbReference type="PANTHER" id="PTHR13815:SF7">
    <property type="entry name" value="GOLGIN SUBFAMILY A MEMBER 5"/>
    <property type="match status" value="1"/>
</dbReference>
<organism evidence="10 14">
    <name type="scientific">Leishmania donovani</name>
    <dbReference type="NCBI Taxonomy" id="5661"/>
    <lineage>
        <taxon>Eukaryota</taxon>
        <taxon>Discoba</taxon>
        <taxon>Euglenozoa</taxon>
        <taxon>Kinetoplastea</taxon>
        <taxon>Metakinetoplastina</taxon>
        <taxon>Trypanosomatida</taxon>
        <taxon>Trypanosomatidae</taxon>
        <taxon>Leishmaniinae</taxon>
        <taxon>Leishmania</taxon>
    </lineage>
</organism>